<dbReference type="EMBL" id="NCQP01000004">
    <property type="protein sequence ID" value="OWJ54535.1"/>
    <property type="molecule type" value="Genomic_DNA"/>
</dbReference>
<gene>
    <name evidence="7" type="ORF">Pdsh_06665</name>
    <name evidence="6" type="ORF">Pyrde_1529</name>
</gene>
<name>A0A0P0N591_9CREN</name>
<evidence type="ECO:0000256" key="5">
    <source>
        <dbReference type="SAM" id="Phobius"/>
    </source>
</evidence>
<evidence type="ECO:0000313" key="6">
    <source>
        <dbReference type="EMBL" id="ALL01572.1"/>
    </source>
</evidence>
<reference evidence="6 8" key="1">
    <citation type="submission" date="2015-10" db="EMBL/GenBank/DDBJ databases">
        <title>Complete genome sequence of hyperthermophilic archaeon Pyrodictium delaneyi Su06.</title>
        <authorList>
            <person name="Jung J.-H."/>
            <person name="Lin J."/>
            <person name="Holden J.F."/>
            <person name="Park C.-S."/>
        </authorList>
    </citation>
    <scope>NUCLEOTIDE SEQUENCE [LARGE SCALE GENOMIC DNA]</scope>
    <source>
        <strain evidence="6 8">Su06</strain>
    </source>
</reference>
<dbReference type="Gene3D" id="1.10.287.3510">
    <property type="match status" value="1"/>
</dbReference>
<keyword evidence="2 5" id="KW-0812">Transmembrane</keyword>
<dbReference type="KEGG" id="pdl:Pyrde_1529"/>
<dbReference type="AlphaFoldDB" id="A0A0P0N591"/>
<proteinExistence type="predicted"/>
<evidence type="ECO:0000256" key="1">
    <source>
        <dbReference type="ARBA" id="ARBA00004141"/>
    </source>
</evidence>
<evidence type="ECO:0000256" key="2">
    <source>
        <dbReference type="ARBA" id="ARBA00022692"/>
    </source>
</evidence>
<feature type="transmembrane region" description="Helical" evidence="5">
    <location>
        <begin position="55"/>
        <end position="75"/>
    </location>
</feature>
<evidence type="ECO:0000313" key="7">
    <source>
        <dbReference type="EMBL" id="OWJ54535.1"/>
    </source>
</evidence>
<accession>A0A0P0N591</accession>
<evidence type="ECO:0000313" key="9">
    <source>
        <dbReference type="Proteomes" id="UP000196694"/>
    </source>
</evidence>
<evidence type="ECO:0000313" key="8">
    <source>
        <dbReference type="Proteomes" id="UP000058613"/>
    </source>
</evidence>
<reference evidence="7 9" key="2">
    <citation type="submission" date="2017-05" db="EMBL/GenBank/DDBJ databases">
        <title>The draft genome of the hyperthermophilic archaeon 'Pyrodictium delaneyi strain Hulk', an iron and nitrate reducer, reveals the capacity for sulfate reduction.</title>
        <authorList>
            <person name="Demey L.M."/>
            <person name="Miller C."/>
            <person name="Manzella M."/>
            <person name="Reguera G."/>
            <person name="Kashefi K."/>
        </authorList>
    </citation>
    <scope>NUCLEOTIDE SEQUENCE [LARGE SCALE GENOMIC DNA]</scope>
    <source>
        <strain evidence="7 9">Hulk</strain>
    </source>
</reference>
<dbReference type="Proteomes" id="UP000196694">
    <property type="component" value="Unassembled WGS sequence"/>
</dbReference>
<organism evidence="6 8">
    <name type="scientific">Pyrodictium delaneyi</name>
    <dbReference type="NCBI Taxonomy" id="1273541"/>
    <lineage>
        <taxon>Archaea</taxon>
        <taxon>Thermoproteota</taxon>
        <taxon>Thermoprotei</taxon>
        <taxon>Desulfurococcales</taxon>
        <taxon>Pyrodictiaceae</taxon>
        <taxon>Pyrodictium</taxon>
    </lineage>
</organism>
<keyword evidence="3 5" id="KW-1133">Transmembrane helix</keyword>
<keyword evidence="4 5" id="KW-0472">Membrane</keyword>
<comment type="subcellular location">
    <subcellularLocation>
        <location evidence="1">Membrane</location>
        <topology evidence="1">Multi-pass membrane protein</topology>
    </subcellularLocation>
</comment>
<evidence type="ECO:0000256" key="3">
    <source>
        <dbReference type="ARBA" id="ARBA00022989"/>
    </source>
</evidence>
<dbReference type="GeneID" id="26099869"/>
<dbReference type="STRING" id="1273541.Pyrde_1529"/>
<dbReference type="InterPro" id="IPR039428">
    <property type="entry name" value="NUOK/Mnh_C1-like"/>
</dbReference>
<dbReference type="RefSeq" id="WP_055409651.1">
    <property type="nucleotide sequence ID" value="NZ_CP013011.1"/>
</dbReference>
<dbReference type="EMBL" id="CP013011">
    <property type="protein sequence ID" value="ALL01572.1"/>
    <property type="molecule type" value="Genomic_DNA"/>
</dbReference>
<keyword evidence="6" id="KW-0830">Ubiquinone</keyword>
<dbReference type="Proteomes" id="UP000058613">
    <property type="component" value="Chromosome"/>
</dbReference>
<keyword evidence="9" id="KW-1185">Reference proteome</keyword>
<evidence type="ECO:0000256" key="4">
    <source>
        <dbReference type="ARBA" id="ARBA00023136"/>
    </source>
</evidence>
<dbReference type="GO" id="GO:0016020">
    <property type="term" value="C:membrane"/>
    <property type="evidence" value="ECO:0007669"/>
    <property type="project" value="UniProtKB-SubCell"/>
</dbReference>
<feature type="transmembrane region" description="Helical" evidence="5">
    <location>
        <begin position="6"/>
        <end position="22"/>
    </location>
</feature>
<dbReference type="Pfam" id="PF00420">
    <property type="entry name" value="Oxidored_q2"/>
    <property type="match status" value="1"/>
</dbReference>
<protein>
    <submittedName>
        <fullName evidence="6">NADH-ubiquinone/plastoquinone oxidoreductase chain 4L</fullName>
    </submittedName>
</protein>
<sequence length="94" mass="9958">METSIFYSIALAAIASAGLYMLTRYSNFLRVLVGLELVSASAAASLAMWGGSLGFYLFILVLDTGIMALAAALALRASRLHGARSVDELDELRG</sequence>
<feature type="transmembrane region" description="Helical" evidence="5">
    <location>
        <begin position="29"/>
        <end position="49"/>
    </location>
</feature>